<keyword evidence="2" id="KW-0813">Transport</keyword>
<organism evidence="11 12">
    <name type="scientific">Fistulifera solaris</name>
    <name type="common">Oleaginous diatom</name>
    <dbReference type="NCBI Taxonomy" id="1519565"/>
    <lineage>
        <taxon>Eukaryota</taxon>
        <taxon>Sar</taxon>
        <taxon>Stramenopiles</taxon>
        <taxon>Ochrophyta</taxon>
        <taxon>Bacillariophyta</taxon>
        <taxon>Bacillariophyceae</taxon>
        <taxon>Bacillariophycidae</taxon>
        <taxon>Naviculales</taxon>
        <taxon>Naviculaceae</taxon>
        <taxon>Fistulifera</taxon>
    </lineage>
</organism>
<evidence type="ECO:0000256" key="9">
    <source>
        <dbReference type="SAM" id="Phobius"/>
    </source>
</evidence>
<feature type="region of interest" description="Disordered" evidence="8">
    <location>
        <begin position="1"/>
        <end position="42"/>
    </location>
</feature>
<sequence length="640" mass="71904">MTEEKDTDATQKEPKLVEEDESGSSKNINNSSSRRSNHGKGMDSSVFRFSNLNFTVKKGSKETKILSDVSHTVKWGHVLAIMGPSGAGKTVLISALTLDATFGTTRGTVKLNGVPMTDKMFKTHSYVVVQHDKHWPYLTCRETLLYAAELYDVADKADMPTVVDEIITKMGLDVCADTRNARLSGGQARRLSIAIALLKQPTLLFLDEPTTGLDAAAAENIMNEIVRVAKEERIIILCTIHQPSTKVYNSFDETMILSKGREAYTGPVEEAVPYFESIGYPLPVQTNPAEHFLDLVNADFSDDAEVTKILDMWEEKRPEAATTHHKDWKEEEVTGVTDMKRASLASEVSIMFRRCATMIARDPILYMGRAVLFLISNIIFSLVYLKARKYDQNQAANKLWITIWHVAVANNMSVVAVYALNDEFKTILRETKNGMVTPLSYVLAKTILVLPIMIVFGIFALGIPSYAIMDVPGDTFPIVLITWSLTLYIYECVAESLSVWIDDPILGMLQFMNFWFGGFLFGGFLIAKRDMFWPFTLFYYVMPYSYYVRTQMYNQFEDTTWEPCCVGYTNRTSCPEPFCADPPTGSNVLNELSKSYAVVQGDVSVGENLLILACIALFWKLTYIAGVFYKTRQVSKILPN</sequence>
<dbReference type="InterPro" id="IPR017871">
    <property type="entry name" value="ABC_transporter-like_CS"/>
</dbReference>
<dbReference type="Pfam" id="PF19055">
    <property type="entry name" value="ABC2_membrane_7"/>
    <property type="match status" value="1"/>
</dbReference>
<dbReference type="InterPro" id="IPR043926">
    <property type="entry name" value="ABCG_dom"/>
</dbReference>
<keyword evidence="6 9" id="KW-1133">Transmembrane helix</keyword>
<accession>A0A1Z5K2D4</accession>
<keyword evidence="3 9" id="KW-0812">Transmembrane</keyword>
<dbReference type="InterPro" id="IPR050352">
    <property type="entry name" value="ABCG_transporters"/>
</dbReference>
<evidence type="ECO:0000256" key="7">
    <source>
        <dbReference type="ARBA" id="ARBA00023136"/>
    </source>
</evidence>
<dbReference type="Pfam" id="PF01061">
    <property type="entry name" value="ABC2_membrane"/>
    <property type="match status" value="1"/>
</dbReference>
<evidence type="ECO:0000256" key="4">
    <source>
        <dbReference type="ARBA" id="ARBA00022741"/>
    </source>
</evidence>
<dbReference type="SUPFAM" id="SSF52540">
    <property type="entry name" value="P-loop containing nucleoside triphosphate hydrolases"/>
    <property type="match status" value="1"/>
</dbReference>
<dbReference type="OrthoDB" id="185936at2759"/>
<evidence type="ECO:0000313" key="11">
    <source>
        <dbReference type="EMBL" id="GAX20312.1"/>
    </source>
</evidence>
<evidence type="ECO:0000256" key="5">
    <source>
        <dbReference type="ARBA" id="ARBA00022840"/>
    </source>
</evidence>
<keyword evidence="4" id="KW-0547">Nucleotide-binding</keyword>
<dbReference type="InterPro" id="IPR003439">
    <property type="entry name" value="ABC_transporter-like_ATP-bd"/>
</dbReference>
<evidence type="ECO:0000256" key="6">
    <source>
        <dbReference type="ARBA" id="ARBA00022989"/>
    </source>
</evidence>
<comment type="caution">
    <text evidence="11">The sequence shown here is derived from an EMBL/GenBank/DDBJ whole genome shotgun (WGS) entry which is preliminary data.</text>
</comment>
<dbReference type="GO" id="GO:0140359">
    <property type="term" value="F:ABC-type transporter activity"/>
    <property type="evidence" value="ECO:0007669"/>
    <property type="project" value="InterPro"/>
</dbReference>
<feature type="transmembrane region" description="Helical" evidence="9">
    <location>
        <begin position="507"/>
        <end position="526"/>
    </location>
</feature>
<feature type="transmembrane region" description="Helical" evidence="9">
    <location>
        <begin position="531"/>
        <end position="548"/>
    </location>
</feature>
<dbReference type="Pfam" id="PF00005">
    <property type="entry name" value="ABC_tran"/>
    <property type="match status" value="1"/>
</dbReference>
<dbReference type="InParanoid" id="A0A1Z5K2D4"/>
<dbReference type="SMART" id="SM00382">
    <property type="entry name" value="AAA"/>
    <property type="match status" value="1"/>
</dbReference>
<keyword evidence="12" id="KW-1185">Reference proteome</keyword>
<dbReference type="GO" id="GO:0016887">
    <property type="term" value="F:ATP hydrolysis activity"/>
    <property type="evidence" value="ECO:0007669"/>
    <property type="project" value="InterPro"/>
</dbReference>
<keyword evidence="7 9" id="KW-0472">Membrane</keyword>
<dbReference type="PROSITE" id="PS50893">
    <property type="entry name" value="ABC_TRANSPORTER_2"/>
    <property type="match status" value="1"/>
</dbReference>
<feature type="transmembrane region" description="Helical" evidence="9">
    <location>
        <begin position="399"/>
        <end position="420"/>
    </location>
</feature>
<dbReference type="Gene3D" id="3.40.50.300">
    <property type="entry name" value="P-loop containing nucleotide triphosphate hydrolases"/>
    <property type="match status" value="1"/>
</dbReference>
<feature type="transmembrane region" description="Helical" evidence="9">
    <location>
        <begin position="364"/>
        <end position="387"/>
    </location>
</feature>
<dbReference type="Proteomes" id="UP000198406">
    <property type="component" value="Unassembled WGS sequence"/>
</dbReference>
<dbReference type="InterPro" id="IPR013525">
    <property type="entry name" value="ABC2_TM"/>
</dbReference>
<keyword evidence="5" id="KW-0067">ATP-binding</keyword>
<dbReference type="InterPro" id="IPR003593">
    <property type="entry name" value="AAA+_ATPase"/>
</dbReference>
<dbReference type="PANTHER" id="PTHR48041:SF139">
    <property type="entry name" value="PROTEIN SCARLET"/>
    <property type="match status" value="1"/>
</dbReference>
<dbReference type="PROSITE" id="PS00211">
    <property type="entry name" value="ABC_TRANSPORTER_1"/>
    <property type="match status" value="1"/>
</dbReference>
<name>A0A1Z5K2D4_FISSO</name>
<comment type="subcellular location">
    <subcellularLocation>
        <location evidence="1">Membrane</location>
        <topology evidence="1">Multi-pass membrane protein</topology>
    </subcellularLocation>
</comment>
<evidence type="ECO:0000256" key="8">
    <source>
        <dbReference type="SAM" id="MobiDB-lite"/>
    </source>
</evidence>
<feature type="transmembrane region" description="Helical" evidence="9">
    <location>
        <begin position="609"/>
        <end position="629"/>
    </location>
</feature>
<proteinExistence type="predicted"/>
<protein>
    <recommendedName>
        <fullName evidence="10">ABC transporter domain-containing protein</fullName>
    </recommendedName>
</protein>
<evidence type="ECO:0000313" key="12">
    <source>
        <dbReference type="Proteomes" id="UP000198406"/>
    </source>
</evidence>
<feature type="domain" description="ABC transporter" evidence="10">
    <location>
        <begin position="47"/>
        <end position="284"/>
    </location>
</feature>
<dbReference type="GO" id="GO:0016020">
    <property type="term" value="C:membrane"/>
    <property type="evidence" value="ECO:0007669"/>
    <property type="project" value="UniProtKB-SubCell"/>
</dbReference>
<dbReference type="InterPro" id="IPR027417">
    <property type="entry name" value="P-loop_NTPase"/>
</dbReference>
<dbReference type="PANTHER" id="PTHR48041">
    <property type="entry name" value="ABC TRANSPORTER G FAMILY MEMBER 28"/>
    <property type="match status" value="1"/>
</dbReference>
<feature type="compositionally biased region" description="Basic and acidic residues" evidence="8">
    <location>
        <begin position="7"/>
        <end position="17"/>
    </location>
</feature>
<dbReference type="GO" id="GO:0005524">
    <property type="term" value="F:ATP binding"/>
    <property type="evidence" value="ECO:0007669"/>
    <property type="project" value="UniProtKB-KW"/>
</dbReference>
<dbReference type="AlphaFoldDB" id="A0A1Z5K2D4"/>
<reference evidence="11 12" key="1">
    <citation type="journal article" date="2015" name="Plant Cell">
        <title>Oil accumulation by the oleaginous diatom Fistulifera solaris as revealed by the genome and transcriptome.</title>
        <authorList>
            <person name="Tanaka T."/>
            <person name="Maeda Y."/>
            <person name="Veluchamy A."/>
            <person name="Tanaka M."/>
            <person name="Abida H."/>
            <person name="Marechal E."/>
            <person name="Bowler C."/>
            <person name="Muto M."/>
            <person name="Sunaga Y."/>
            <person name="Tanaka M."/>
            <person name="Yoshino T."/>
            <person name="Taniguchi T."/>
            <person name="Fukuda Y."/>
            <person name="Nemoto M."/>
            <person name="Matsumoto M."/>
            <person name="Wong P.S."/>
            <person name="Aburatani S."/>
            <person name="Fujibuchi W."/>
        </authorList>
    </citation>
    <scope>NUCLEOTIDE SEQUENCE [LARGE SCALE GENOMIC DNA]</scope>
    <source>
        <strain evidence="11 12">JPCC DA0580</strain>
    </source>
</reference>
<feature type="transmembrane region" description="Helical" evidence="9">
    <location>
        <begin position="475"/>
        <end position="501"/>
    </location>
</feature>
<evidence type="ECO:0000256" key="2">
    <source>
        <dbReference type="ARBA" id="ARBA00022448"/>
    </source>
</evidence>
<feature type="compositionally biased region" description="Low complexity" evidence="8">
    <location>
        <begin position="24"/>
        <end position="34"/>
    </location>
</feature>
<feature type="transmembrane region" description="Helical" evidence="9">
    <location>
        <begin position="440"/>
        <end position="463"/>
    </location>
</feature>
<evidence type="ECO:0000256" key="1">
    <source>
        <dbReference type="ARBA" id="ARBA00004141"/>
    </source>
</evidence>
<evidence type="ECO:0000256" key="3">
    <source>
        <dbReference type="ARBA" id="ARBA00022692"/>
    </source>
</evidence>
<evidence type="ECO:0000259" key="10">
    <source>
        <dbReference type="PROSITE" id="PS50893"/>
    </source>
</evidence>
<dbReference type="EMBL" id="BDSP01000147">
    <property type="protein sequence ID" value="GAX20312.1"/>
    <property type="molecule type" value="Genomic_DNA"/>
</dbReference>
<gene>
    <name evidence="11" type="ORF">FisN_9Hh017</name>
</gene>